<dbReference type="Proteomes" id="UP000199532">
    <property type="component" value="Unassembled WGS sequence"/>
</dbReference>
<evidence type="ECO:0000313" key="3">
    <source>
        <dbReference type="Proteomes" id="UP000199532"/>
    </source>
</evidence>
<name>A0A1H6TQ10_9BACT</name>
<dbReference type="STRING" id="408657.SAMN04487995_2361"/>
<evidence type="ECO:0000313" key="2">
    <source>
        <dbReference type="EMBL" id="SEI82108.1"/>
    </source>
</evidence>
<dbReference type="OrthoDB" id="953639at2"/>
<protein>
    <submittedName>
        <fullName evidence="2">Uncharacterized protein</fullName>
    </submittedName>
</protein>
<organism evidence="2 3">
    <name type="scientific">Dyadobacter koreensis</name>
    <dbReference type="NCBI Taxonomy" id="408657"/>
    <lineage>
        <taxon>Bacteria</taxon>
        <taxon>Pseudomonadati</taxon>
        <taxon>Bacteroidota</taxon>
        <taxon>Cytophagia</taxon>
        <taxon>Cytophagales</taxon>
        <taxon>Spirosomataceae</taxon>
        <taxon>Dyadobacter</taxon>
    </lineage>
</organism>
<dbReference type="RefSeq" id="WP_090335333.1">
    <property type="nucleotide sequence ID" value="NZ_FNXY01000003.1"/>
</dbReference>
<proteinExistence type="predicted"/>
<evidence type="ECO:0000256" key="1">
    <source>
        <dbReference type="SAM" id="MobiDB-lite"/>
    </source>
</evidence>
<feature type="region of interest" description="Disordered" evidence="1">
    <location>
        <begin position="78"/>
        <end position="108"/>
    </location>
</feature>
<sequence>MKKYIILLLAVGNSVAFGQSKTIQKCITNDGKALSIHVSGNVDGEDFDFDHTFDLSSLDKIARLVFKDNMLDSIDRSVSEMPEQPTIPKAARAPKAARPVRAPKPAAVPEAQVLSDGSDEENMVDQYENRRPAEIQSFSKEVKYNSECGELFMRYKYEKDGEEYEYERTINAKNKTESERMHIIEETEKELGLTIIQ</sequence>
<accession>A0A1H6TQ10</accession>
<dbReference type="AlphaFoldDB" id="A0A1H6TQ10"/>
<reference evidence="2 3" key="1">
    <citation type="submission" date="2016-10" db="EMBL/GenBank/DDBJ databases">
        <authorList>
            <person name="de Groot N.N."/>
        </authorList>
    </citation>
    <scope>NUCLEOTIDE SEQUENCE [LARGE SCALE GENOMIC DNA]</scope>
    <source>
        <strain evidence="2 3">DSM 19938</strain>
    </source>
</reference>
<dbReference type="EMBL" id="FNXY01000003">
    <property type="protein sequence ID" value="SEI82108.1"/>
    <property type="molecule type" value="Genomic_DNA"/>
</dbReference>
<keyword evidence="3" id="KW-1185">Reference proteome</keyword>
<gene>
    <name evidence="2" type="ORF">SAMN04487995_2361</name>
</gene>
<feature type="compositionally biased region" description="Low complexity" evidence="1">
    <location>
        <begin position="88"/>
        <end position="108"/>
    </location>
</feature>